<gene>
    <name evidence="1" type="ORF">EG68_02895</name>
</gene>
<name>A0A8S9Z360_9TREM</name>
<dbReference type="Proteomes" id="UP000822476">
    <property type="component" value="Unassembled WGS sequence"/>
</dbReference>
<sequence length="58" mass="7062">MVRERLTLRRFEDMAQMEIYDHTKFALNFSKNTDVFDGGTCMVMFPDFLSIRYLYYFS</sequence>
<reference evidence="1" key="1">
    <citation type="submission" date="2019-07" db="EMBL/GenBank/DDBJ databases">
        <title>Annotation for the trematode Paragonimus miyazaki's.</title>
        <authorList>
            <person name="Choi Y.-J."/>
        </authorList>
    </citation>
    <scope>NUCLEOTIDE SEQUENCE</scope>
    <source>
        <strain evidence="1">Japan</strain>
    </source>
</reference>
<evidence type="ECO:0000313" key="1">
    <source>
        <dbReference type="EMBL" id="KAF7259956.1"/>
    </source>
</evidence>
<organism evidence="1 2">
    <name type="scientific">Paragonimus skrjabini miyazakii</name>
    <dbReference type="NCBI Taxonomy" id="59628"/>
    <lineage>
        <taxon>Eukaryota</taxon>
        <taxon>Metazoa</taxon>
        <taxon>Spiralia</taxon>
        <taxon>Lophotrochozoa</taxon>
        <taxon>Platyhelminthes</taxon>
        <taxon>Trematoda</taxon>
        <taxon>Digenea</taxon>
        <taxon>Plagiorchiida</taxon>
        <taxon>Troglotremata</taxon>
        <taxon>Troglotrematidae</taxon>
        <taxon>Paragonimus</taxon>
    </lineage>
</organism>
<dbReference type="EMBL" id="JTDE01000960">
    <property type="protein sequence ID" value="KAF7259956.1"/>
    <property type="molecule type" value="Genomic_DNA"/>
</dbReference>
<evidence type="ECO:0000313" key="2">
    <source>
        <dbReference type="Proteomes" id="UP000822476"/>
    </source>
</evidence>
<dbReference type="AlphaFoldDB" id="A0A8S9Z360"/>
<dbReference type="OrthoDB" id="10368986at2759"/>
<protein>
    <submittedName>
        <fullName evidence="1">Uncharacterized protein</fullName>
    </submittedName>
</protein>
<accession>A0A8S9Z360</accession>
<keyword evidence="2" id="KW-1185">Reference proteome</keyword>
<proteinExistence type="predicted"/>
<comment type="caution">
    <text evidence="1">The sequence shown here is derived from an EMBL/GenBank/DDBJ whole genome shotgun (WGS) entry which is preliminary data.</text>
</comment>